<name>A0A6J5QZ71_9CAUD</name>
<sequence length="92" mass="9825">MAHFAQVDQYGIVRDVIVISNADCEGGDFPASEPIGQAFINGPHPECLALEGDWRQTSYSSSFRGCFAGLGFTYDPVADVFLPPTTPEAPSA</sequence>
<dbReference type="EMBL" id="LR797083">
    <property type="protein sequence ID" value="CAB4185975.1"/>
    <property type="molecule type" value="Genomic_DNA"/>
</dbReference>
<proteinExistence type="predicted"/>
<accession>A0A6J5QZ71</accession>
<gene>
    <name evidence="1" type="ORF">UFOVP1143_22</name>
    <name evidence="2" type="ORF">UFOVP1504_16</name>
</gene>
<organism evidence="1">
    <name type="scientific">uncultured Caudovirales phage</name>
    <dbReference type="NCBI Taxonomy" id="2100421"/>
    <lineage>
        <taxon>Viruses</taxon>
        <taxon>Duplodnaviria</taxon>
        <taxon>Heunggongvirae</taxon>
        <taxon>Uroviricota</taxon>
        <taxon>Caudoviricetes</taxon>
        <taxon>Peduoviridae</taxon>
        <taxon>Maltschvirus</taxon>
        <taxon>Maltschvirus maltsch</taxon>
    </lineage>
</organism>
<protein>
    <submittedName>
        <fullName evidence="1">Uncharacterized protein</fullName>
    </submittedName>
</protein>
<evidence type="ECO:0000313" key="2">
    <source>
        <dbReference type="EMBL" id="CAB4217146.1"/>
    </source>
</evidence>
<evidence type="ECO:0000313" key="1">
    <source>
        <dbReference type="EMBL" id="CAB4185975.1"/>
    </source>
</evidence>
<dbReference type="EMBL" id="LR797439">
    <property type="protein sequence ID" value="CAB4217146.1"/>
    <property type="molecule type" value="Genomic_DNA"/>
</dbReference>
<reference evidence="1" key="1">
    <citation type="submission" date="2020-05" db="EMBL/GenBank/DDBJ databases">
        <authorList>
            <person name="Chiriac C."/>
            <person name="Salcher M."/>
            <person name="Ghai R."/>
            <person name="Kavagutti S V."/>
        </authorList>
    </citation>
    <scope>NUCLEOTIDE SEQUENCE</scope>
</reference>